<proteinExistence type="predicted"/>
<dbReference type="InterPro" id="IPR036259">
    <property type="entry name" value="MFS_trans_sf"/>
</dbReference>
<gene>
    <name evidence="9" type="ORF">OE104_08565</name>
</gene>
<feature type="transmembrane region" description="Helical" evidence="7">
    <location>
        <begin position="132"/>
        <end position="157"/>
    </location>
</feature>
<evidence type="ECO:0000259" key="8">
    <source>
        <dbReference type="PROSITE" id="PS50850"/>
    </source>
</evidence>
<dbReference type="InterPro" id="IPR011701">
    <property type="entry name" value="MFS"/>
</dbReference>
<dbReference type="PANTHER" id="PTHR43124">
    <property type="entry name" value="PURINE EFFLUX PUMP PBUE"/>
    <property type="match status" value="1"/>
</dbReference>
<dbReference type="Pfam" id="PF07690">
    <property type="entry name" value="MFS_1"/>
    <property type="match status" value="1"/>
</dbReference>
<dbReference type="RefSeq" id="WP_275416477.1">
    <property type="nucleotide sequence ID" value="NZ_CP106878.1"/>
</dbReference>
<feature type="transmembrane region" description="Helical" evidence="7">
    <location>
        <begin position="73"/>
        <end position="92"/>
    </location>
</feature>
<evidence type="ECO:0000256" key="6">
    <source>
        <dbReference type="ARBA" id="ARBA00023136"/>
    </source>
</evidence>
<evidence type="ECO:0000313" key="10">
    <source>
        <dbReference type="Proteomes" id="UP001164718"/>
    </source>
</evidence>
<feature type="transmembrane region" description="Helical" evidence="7">
    <location>
        <begin position="238"/>
        <end position="259"/>
    </location>
</feature>
<dbReference type="SUPFAM" id="SSF103473">
    <property type="entry name" value="MFS general substrate transporter"/>
    <property type="match status" value="1"/>
</dbReference>
<evidence type="ECO:0000313" key="9">
    <source>
        <dbReference type="EMBL" id="WAA08695.1"/>
    </source>
</evidence>
<dbReference type="GO" id="GO:0022857">
    <property type="term" value="F:transmembrane transporter activity"/>
    <property type="evidence" value="ECO:0007669"/>
    <property type="project" value="InterPro"/>
</dbReference>
<feature type="transmembrane region" description="Helical" evidence="7">
    <location>
        <begin position="203"/>
        <end position="226"/>
    </location>
</feature>
<evidence type="ECO:0000256" key="7">
    <source>
        <dbReference type="SAM" id="Phobius"/>
    </source>
</evidence>
<accession>A0A9E8LSC1</accession>
<sequence>MNQRTVTGLLLVITGIFVASNIYALIPLYRTIADRFEVSERIIMYGSTCFTFCYAWGLLLFGPLSDRFGRKRIILLGLCLSTLTTSLVSISVDPIDFLVYRSVQGFTLASFAPVSFLYAFDLFAEKERTLWIGLINAGFLAAGMLGQLLSSAVNFVFGWREVFLFYSIVYAFLFLCGTILFPQTARKKEESQQRLWNQYKTIASSYPLIGYYGITFTLLFAFVSFFEAVNQFFPSATVHLVRSTSLIGTFFTLFVSYFLEKSKKKTLIGGICLGLFCLLSLFFVRSPFTMGLFGILFVASISILIPTVIHFIGSFHPELRGKALSLYSFILLIGASFGSLLNAFLSYETVLPILFICFTFNLTIGLFIDKEKNGT</sequence>
<feature type="transmembrane region" description="Helical" evidence="7">
    <location>
        <begin position="266"/>
        <end position="284"/>
    </location>
</feature>
<comment type="subcellular location">
    <subcellularLocation>
        <location evidence="1">Cell membrane</location>
        <topology evidence="1">Multi-pass membrane protein</topology>
    </subcellularLocation>
</comment>
<evidence type="ECO:0000256" key="4">
    <source>
        <dbReference type="ARBA" id="ARBA00022692"/>
    </source>
</evidence>
<dbReference type="GO" id="GO:0005886">
    <property type="term" value="C:plasma membrane"/>
    <property type="evidence" value="ECO:0007669"/>
    <property type="project" value="UniProtKB-SubCell"/>
</dbReference>
<dbReference type="InterPro" id="IPR020846">
    <property type="entry name" value="MFS_dom"/>
</dbReference>
<evidence type="ECO:0000256" key="3">
    <source>
        <dbReference type="ARBA" id="ARBA00022475"/>
    </source>
</evidence>
<protein>
    <submittedName>
        <fullName evidence="9">MFS transporter</fullName>
    </submittedName>
</protein>
<evidence type="ECO:0000256" key="5">
    <source>
        <dbReference type="ARBA" id="ARBA00022989"/>
    </source>
</evidence>
<organism evidence="9 10">
    <name type="scientific">Fervidibacillus albus</name>
    <dbReference type="NCBI Taxonomy" id="2980026"/>
    <lineage>
        <taxon>Bacteria</taxon>
        <taxon>Bacillati</taxon>
        <taxon>Bacillota</taxon>
        <taxon>Bacilli</taxon>
        <taxon>Bacillales</taxon>
        <taxon>Bacillaceae</taxon>
        <taxon>Fervidibacillus</taxon>
    </lineage>
</organism>
<keyword evidence="2" id="KW-0813">Transport</keyword>
<feature type="transmembrane region" description="Helical" evidence="7">
    <location>
        <begin position="324"/>
        <end position="344"/>
    </location>
</feature>
<dbReference type="EMBL" id="CP106878">
    <property type="protein sequence ID" value="WAA08695.1"/>
    <property type="molecule type" value="Genomic_DNA"/>
</dbReference>
<feature type="transmembrane region" description="Helical" evidence="7">
    <location>
        <begin position="350"/>
        <end position="368"/>
    </location>
</feature>
<keyword evidence="10" id="KW-1185">Reference proteome</keyword>
<dbReference type="InterPro" id="IPR050189">
    <property type="entry name" value="MFS_Efflux_Transporters"/>
</dbReference>
<dbReference type="KEGG" id="faf:OE104_08565"/>
<keyword evidence="6 7" id="KW-0472">Membrane</keyword>
<dbReference type="PROSITE" id="PS50850">
    <property type="entry name" value="MFS"/>
    <property type="match status" value="1"/>
</dbReference>
<keyword evidence="4 7" id="KW-0812">Transmembrane</keyword>
<dbReference type="Proteomes" id="UP001164718">
    <property type="component" value="Chromosome"/>
</dbReference>
<feature type="transmembrane region" description="Helical" evidence="7">
    <location>
        <begin position="42"/>
        <end position="61"/>
    </location>
</feature>
<evidence type="ECO:0000256" key="1">
    <source>
        <dbReference type="ARBA" id="ARBA00004651"/>
    </source>
</evidence>
<feature type="transmembrane region" description="Helical" evidence="7">
    <location>
        <begin position="7"/>
        <end position="30"/>
    </location>
</feature>
<keyword evidence="5 7" id="KW-1133">Transmembrane helix</keyword>
<feature type="domain" description="Major facilitator superfamily (MFS) profile" evidence="8">
    <location>
        <begin position="7"/>
        <end position="373"/>
    </location>
</feature>
<feature type="transmembrane region" description="Helical" evidence="7">
    <location>
        <begin position="290"/>
        <end position="312"/>
    </location>
</feature>
<keyword evidence="3" id="KW-1003">Cell membrane</keyword>
<dbReference type="PANTHER" id="PTHR43124:SF3">
    <property type="entry name" value="CHLORAMPHENICOL EFFLUX PUMP RV0191"/>
    <property type="match status" value="1"/>
</dbReference>
<name>A0A9E8LSC1_9BACI</name>
<feature type="transmembrane region" description="Helical" evidence="7">
    <location>
        <begin position="163"/>
        <end position="182"/>
    </location>
</feature>
<reference evidence="9" key="1">
    <citation type="submission" date="2022-09" db="EMBL/GenBank/DDBJ databases">
        <title>Complete Genomes of Fervidibacillus albus and Fervidibacillus halotolerans isolated from tidal flat sediments.</title>
        <authorList>
            <person name="Kwon K.K."/>
            <person name="Yang S.-H."/>
            <person name="Park M.J."/>
            <person name="Oh H.-M."/>
        </authorList>
    </citation>
    <scope>NUCLEOTIDE SEQUENCE</scope>
    <source>
        <strain evidence="9">MEBiC13591</strain>
    </source>
</reference>
<dbReference type="Gene3D" id="1.20.1720.10">
    <property type="entry name" value="Multidrug resistance protein D"/>
    <property type="match status" value="1"/>
</dbReference>
<evidence type="ECO:0000256" key="2">
    <source>
        <dbReference type="ARBA" id="ARBA00022448"/>
    </source>
</evidence>
<feature type="transmembrane region" description="Helical" evidence="7">
    <location>
        <begin position="98"/>
        <end position="120"/>
    </location>
</feature>
<dbReference type="AlphaFoldDB" id="A0A9E8LSC1"/>